<keyword evidence="3" id="KW-1185">Reference proteome</keyword>
<comment type="caution">
    <text evidence="2">The sequence shown here is derived from an EMBL/GenBank/DDBJ whole genome shotgun (WGS) entry which is preliminary data.</text>
</comment>
<dbReference type="EMBL" id="JASZZN010000007">
    <property type="protein sequence ID" value="MDM4015960.1"/>
    <property type="molecule type" value="Genomic_DNA"/>
</dbReference>
<dbReference type="RefSeq" id="WP_289163542.1">
    <property type="nucleotide sequence ID" value="NZ_JASZZN010000007.1"/>
</dbReference>
<dbReference type="InterPro" id="IPR011231">
    <property type="entry name" value="Phage_VT1-Sakai_H0018"/>
</dbReference>
<accession>A0ABT7PHI7</accession>
<evidence type="ECO:0000313" key="3">
    <source>
        <dbReference type="Proteomes" id="UP001239462"/>
    </source>
</evidence>
<reference evidence="2 3" key="1">
    <citation type="submission" date="2023-06" db="EMBL/GenBank/DDBJ databases">
        <title>Roseiconus lacunae JC819 isolated from Gulf of Mannar region, Tamil Nadu.</title>
        <authorList>
            <person name="Pk S."/>
            <person name="Ch S."/>
            <person name="Ch V.R."/>
        </authorList>
    </citation>
    <scope>NUCLEOTIDE SEQUENCE [LARGE SCALE GENOMIC DNA]</scope>
    <source>
        <strain evidence="2 3">JC819</strain>
    </source>
</reference>
<evidence type="ECO:0000313" key="2">
    <source>
        <dbReference type="EMBL" id="MDM4015960.1"/>
    </source>
</evidence>
<sequence>MGARFNHGSAKLTAKYTPGTATPAGTIVVQGGLVGVADHDIAANETDSIVVSGAVYVFDKAAGGSTAIAAGAPVYVDESAQLGTGDDDSGSNKQAGIAESAAGDSDTTVRVILGQK</sequence>
<dbReference type="Pfam" id="PF09956">
    <property type="entry name" value="Phage_cement_2"/>
    <property type="match status" value="1"/>
</dbReference>
<name>A0ABT7PHI7_9BACT</name>
<evidence type="ECO:0000256" key="1">
    <source>
        <dbReference type="SAM" id="MobiDB-lite"/>
    </source>
</evidence>
<proteinExistence type="predicted"/>
<feature type="region of interest" description="Disordered" evidence="1">
    <location>
        <begin position="80"/>
        <end position="105"/>
    </location>
</feature>
<gene>
    <name evidence="2" type="ORF">QTN89_10995</name>
</gene>
<dbReference type="Proteomes" id="UP001239462">
    <property type="component" value="Unassembled WGS sequence"/>
</dbReference>
<protein>
    <submittedName>
        <fullName evidence="2">DUF2190 family protein</fullName>
    </submittedName>
</protein>
<organism evidence="2 3">
    <name type="scientific">Roseiconus lacunae</name>
    <dbReference type="NCBI Taxonomy" id="2605694"/>
    <lineage>
        <taxon>Bacteria</taxon>
        <taxon>Pseudomonadati</taxon>
        <taxon>Planctomycetota</taxon>
        <taxon>Planctomycetia</taxon>
        <taxon>Pirellulales</taxon>
        <taxon>Pirellulaceae</taxon>
        <taxon>Roseiconus</taxon>
    </lineage>
</organism>